<evidence type="ECO:0000313" key="2">
    <source>
        <dbReference type="Proteomes" id="UP001319080"/>
    </source>
</evidence>
<dbReference type="EMBL" id="JAHESE010000045">
    <property type="protein sequence ID" value="MBT1711938.1"/>
    <property type="molecule type" value="Genomic_DNA"/>
</dbReference>
<evidence type="ECO:0000313" key="1">
    <source>
        <dbReference type="EMBL" id="MBT1711938.1"/>
    </source>
</evidence>
<organism evidence="1 2">
    <name type="scientific">Dawidia cretensis</name>
    <dbReference type="NCBI Taxonomy" id="2782350"/>
    <lineage>
        <taxon>Bacteria</taxon>
        <taxon>Pseudomonadati</taxon>
        <taxon>Bacteroidota</taxon>
        <taxon>Cytophagia</taxon>
        <taxon>Cytophagales</taxon>
        <taxon>Chryseotaleaceae</taxon>
        <taxon>Dawidia</taxon>
    </lineage>
</organism>
<dbReference type="AlphaFoldDB" id="A0AAP2E2L4"/>
<proteinExistence type="predicted"/>
<keyword evidence="2" id="KW-1185">Reference proteome</keyword>
<gene>
    <name evidence="1" type="ORF">KK062_27090</name>
</gene>
<dbReference type="RefSeq" id="WP_254087507.1">
    <property type="nucleotide sequence ID" value="NZ_JAHESE010000045.1"/>
</dbReference>
<protein>
    <submittedName>
        <fullName evidence="1">Uncharacterized protein</fullName>
    </submittedName>
</protein>
<name>A0AAP2E2L4_9BACT</name>
<comment type="caution">
    <text evidence="1">The sequence shown here is derived from an EMBL/GenBank/DDBJ whole genome shotgun (WGS) entry which is preliminary data.</text>
</comment>
<dbReference type="Proteomes" id="UP001319080">
    <property type="component" value="Unassembled WGS sequence"/>
</dbReference>
<accession>A0AAP2E2L4</accession>
<reference evidence="1 2" key="1">
    <citation type="submission" date="2021-05" db="EMBL/GenBank/DDBJ databases">
        <title>A Polyphasic approach of four new species of the genus Ohtaekwangia: Ohtaekwangia histidinii sp. nov., Ohtaekwangia cretensis sp. nov., Ohtaekwangia indiensis sp. nov., Ohtaekwangia reichenbachii sp. nov. from diverse environment.</title>
        <authorList>
            <person name="Octaviana S."/>
        </authorList>
    </citation>
    <scope>NUCLEOTIDE SEQUENCE [LARGE SCALE GENOMIC DNA]</scope>
    <source>
        <strain evidence="1 2">PWU5</strain>
    </source>
</reference>
<sequence length="75" mass="8865">MHRPGIASVIGNTIFLNKTTIEEVEKYHKDTLKIAIEQANQEWNRIVGARNRLRDEEKNHRIHIENVSKRINFDD</sequence>